<organism evidence="2">
    <name type="scientific">Skeletonema marinoi</name>
    <dbReference type="NCBI Taxonomy" id="267567"/>
    <lineage>
        <taxon>Eukaryota</taxon>
        <taxon>Sar</taxon>
        <taxon>Stramenopiles</taxon>
        <taxon>Ochrophyta</taxon>
        <taxon>Bacillariophyta</taxon>
        <taxon>Coscinodiscophyceae</taxon>
        <taxon>Thalassiosirophycidae</taxon>
        <taxon>Thalassiosirales</taxon>
        <taxon>Skeletonemataceae</taxon>
        <taxon>Skeletonema</taxon>
        <taxon>Skeletonema marinoi-dohrnii complex</taxon>
    </lineage>
</organism>
<reference evidence="2" key="1">
    <citation type="submission" date="2021-01" db="EMBL/GenBank/DDBJ databases">
        <authorList>
            <person name="Corre E."/>
            <person name="Pelletier E."/>
            <person name="Niang G."/>
            <person name="Scheremetjew M."/>
            <person name="Finn R."/>
            <person name="Kale V."/>
            <person name="Holt S."/>
            <person name="Cochrane G."/>
            <person name="Meng A."/>
            <person name="Brown T."/>
            <person name="Cohen L."/>
        </authorList>
    </citation>
    <scope>NUCLEOTIDE SEQUENCE</scope>
    <source>
        <strain evidence="2">SM1012Den-03</strain>
    </source>
</reference>
<feature type="region of interest" description="Disordered" evidence="1">
    <location>
        <begin position="167"/>
        <end position="204"/>
    </location>
</feature>
<sequence length="590" mass="61518">MANPSPSNSSRRSAPHPSRSGGGVSRPLYAIDFTAVACGKRIANTKRRVRWRFGFANPDALAAGETGTACRGEEHDVTMVWSVTSGKRLILADGQEVHYSNSRSAVIDFSWTMRGNHVLKVIAHATAPMSADPGFRQYDFFVDGRSFFTFPKVYRLGLSGSRTVSPRAEGQRAITTAGGGKMAESSGRRKASDIAAVETPHNRDEEDAYLAEAIKASLEDQSAPAAAAKSPEKPKVSSEAADLLIDFMDDWNATGNTLPPAPAPAAPAGGSDQWALAPAPVQNNQWAVAAAPAAPAADAWAQPAAPAFAAPPATPAYSAAPSNPFSPPPAQQQQQQSNFGMQNDPFSGGQQQPPAFASPQPSVGMTASAPGPFAAPSNVFSPAPPALAAAAPVSQPPITSNGSMGNQQPPAPANVPLTMGNLSSDGLLGNGVAATDGSMADKALQNLMGSIDSFGITGSAAKPSNPFDTNNITNNQTLGEIKSSSPKKPVMNAAPPRAMVMSNNQSGNWGMGMQQQQQPQYGGGMGMGMQQQQYGGYPQQQQSYNMGMQGGMQQQPMQGGMQQPPLMQGGMPPQYGQQQPPQWGAQGPTY</sequence>
<feature type="region of interest" description="Disordered" evidence="1">
    <location>
        <begin position="550"/>
        <end position="590"/>
    </location>
</feature>
<evidence type="ECO:0000313" key="2">
    <source>
        <dbReference type="EMBL" id="CAD9597593.1"/>
    </source>
</evidence>
<feature type="region of interest" description="Disordered" evidence="1">
    <location>
        <begin position="312"/>
        <end position="369"/>
    </location>
</feature>
<name>A0A7S2L8J9_9STRA</name>
<feature type="region of interest" description="Disordered" evidence="1">
    <location>
        <begin position="255"/>
        <end position="276"/>
    </location>
</feature>
<evidence type="ECO:0000256" key="1">
    <source>
        <dbReference type="SAM" id="MobiDB-lite"/>
    </source>
</evidence>
<protein>
    <submittedName>
        <fullName evidence="2">Uncharacterized protein</fullName>
    </submittedName>
</protein>
<feature type="region of interest" description="Disordered" evidence="1">
    <location>
        <begin position="1"/>
        <end position="23"/>
    </location>
</feature>
<feature type="compositionally biased region" description="Polar residues" evidence="1">
    <location>
        <begin position="398"/>
        <end position="408"/>
    </location>
</feature>
<proteinExistence type="predicted"/>
<feature type="compositionally biased region" description="Low complexity" evidence="1">
    <location>
        <begin position="1"/>
        <end position="19"/>
    </location>
</feature>
<dbReference type="EMBL" id="HBGZ01012888">
    <property type="protein sequence ID" value="CAD9597593.1"/>
    <property type="molecule type" value="Transcribed_RNA"/>
</dbReference>
<feature type="compositionally biased region" description="Low complexity" evidence="1">
    <location>
        <begin position="312"/>
        <end position="323"/>
    </location>
</feature>
<feature type="region of interest" description="Disordered" evidence="1">
    <location>
        <begin position="389"/>
        <end position="418"/>
    </location>
</feature>
<accession>A0A7S2L8J9</accession>
<feature type="compositionally biased region" description="Polar residues" evidence="1">
    <location>
        <begin position="338"/>
        <end position="349"/>
    </location>
</feature>
<feature type="compositionally biased region" description="Low complexity" evidence="1">
    <location>
        <begin position="350"/>
        <end position="362"/>
    </location>
</feature>
<dbReference type="AlphaFoldDB" id="A0A7S2L8J9"/>
<gene>
    <name evidence="2" type="ORF">SMAR0320_LOCUS9199</name>
</gene>